<dbReference type="InterPro" id="IPR011856">
    <property type="entry name" value="tRNA_endonuc-like_dom_sf"/>
</dbReference>
<sequence length="149" mass="16574">MAAKPYTTKQFGDACELLVAAELTFAGIPTMKAPDYWPGYDLVAQPPGTLPQRISVKGRTFSKGSAFVDYRKYDVFDWLAIVIVPREGAGERGIYLVPRDVSDACARTYKGKGVVDVAEFRIDEVADLFDSYRNNFALSRPEPSAARRR</sequence>
<evidence type="ECO:0000313" key="1">
    <source>
        <dbReference type="EMBL" id="MDQ0313656.1"/>
    </source>
</evidence>
<protein>
    <submittedName>
        <fullName evidence="1">Uncharacterized protein</fullName>
    </submittedName>
</protein>
<organism evidence="1 2">
    <name type="scientific">Amorphus orientalis</name>
    <dbReference type="NCBI Taxonomy" id="649198"/>
    <lineage>
        <taxon>Bacteria</taxon>
        <taxon>Pseudomonadati</taxon>
        <taxon>Pseudomonadota</taxon>
        <taxon>Alphaproteobacteria</taxon>
        <taxon>Hyphomicrobiales</taxon>
        <taxon>Amorphaceae</taxon>
        <taxon>Amorphus</taxon>
    </lineage>
</organism>
<dbReference type="GO" id="GO:0003676">
    <property type="term" value="F:nucleic acid binding"/>
    <property type="evidence" value="ECO:0007669"/>
    <property type="project" value="InterPro"/>
</dbReference>
<dbReference type="EMBL" id="JAUSUL010000001">
    <property type="protein sequence ID" value="MDQ0313656.1"/>
    <property type="molecule type" value="Genomic_DNA"/>
</dbReference>
<dbReference type="AlphaFoldDB" id="A0AAE3VL14"/>
<proteinExistence type="predicted"/>
<gene>
    <name evidence="1" type="ORF">J2S73_000093</name>
</gene>
<comment type="caution">
    <text evidence="1">The sequence shown here is derived from an EMBL/GenBank/DDBJ whole genome shotgun (WGS) entry which is preliminary data.</text>
</comment>
<keyword evidence="2" id="KW-1185">Reference proteome</keyword>
<evidence type="ECO:0000313" key="2">
    <source>
        <dbReference type="Proteomes" id="UP001229244"/>
    </source>
</evidence>
<accession>A0AAE3VL14</accession>
<name>A0AAE3VL14_9HYPH</name>
<dbReference type="RefSeq" id="WP_306883458.1">
    <property type="nucleotide sequence ID" value="NZ_JAUSUL010000001.1"/>
</dbReference>
<dbReference type="Proteomes" id="UP001229244">
    <property type="component" value="Unassembled WGS sequence"/>
</dbReference>
<reference evidence="1" key="1">
    <citation type="submission" date="2023-07" db="EMBL/GenBank/DDBJ databases">
        <title>Genomic Encyclopedia of Type Strains, Phase IV (KMG-IV): sequencing the most valuable type-strain genomes for metagenomic binning, comparative biology and taxonomic classification.</title>
        <authorList>
            <person name="Goeker M."/>
        </authorList>
    </citation>
    <scope>NUCLEOTIDE SEQUENCE</scope>
    <source>
        <strain evidence="1">DSM 21202</strain>
    </source>
</reference>
<dbReference type="Gene3D" id="3.40.1350.10">
    <property type="match status" value="1"/>
</dbReference>